<feature type="region of interest" description="Disordered" evidence="1">
    <location>
        <begin position="265"/>
        <end position="311"/>
    </location>
</feature>
<dbReference type="Proteomes" id="UP000265515">
    <property type="component" value="Unassembled WGS sequence"/>
</dbReference>
<evidence type="ECO:0000313" key="2">
    <source>
        <dbReference type="EMBL" id="GBG79427.1"/>
    </source>
</evidence>
<feature type="region of interest" description="Disordered" evidence="1">
    <location>
        <begin position="368"/>
        <end position="391"/>
    </location>
</feature>
<dbReference type="Gramene" id="GBG79427">
    <property type="protein sequence ID" value="GBG79427"/>
    <property type="gene ID" value="CBR_g29574"/>
</dbReference>
<organism evidence="2 3">
    <name type="scientific">Chara braunii</name>
    <name type="common">Braun's stonewort</name>
    <dbReference type="NCBI Taxonomy" id="69332"/>
    <lineage>
        <taxon>Eukaryota</taxon>
        <taxon>Viridiplantae</taxon>
        <taxon>Streptophyta</taxon>
        <taxon>Charophyceae</taxon>
        <taxon>Charales</taxon>
        <taxon>Characeae</taxon>
        <taxon>Chara</taxon>
    </lineage>
</organism>
<evidence type="ECO:0000256" key="1">
    <source>
        <dbReference type="SAM" id="MobiDB-lite"/>
    </source>
</evidence>
<feature type="region of interest" description="Disordered" evidence="1">
    <location>
        <begin position="136"/>
        <end position="161"/>
    </location>
</feature>
<name>A0A388LAT1_CHABU</name>
<comment type="caution">
    <text evidence="2">The sequence shown here is derived from an EMBL/GenBank/DDBJ whole genome shotgun (WGS) entry which is preliminary data.</text>
</comment>
<feature type="region of interest" description="Disordered" evidence="1">
    <location>
        <begin position="218"/>
        <end position="237"/>
    </location>
</feature>
<feature type="compositionally biased region" description="Pro residues" evidence="1">
    <location>
        <begin position="14"/>
        <end position="25"/>
    </location>
</feature>
<reference evidence="2 3" key="1">
    <citation type="journal article" date="2018" name="Cell">
        <title>The Chara Genome: Secondary Complexity and Implications for Plant Terrestrialization.</title>
        <authorList>
            <person name="Nishiyama T."/>
            <person name="Sakayama H."/>
            <person name="Vries J.D."/>
            <person name="Buschmann H."/>
            <person name="Saint-Marcoux D."/>
            <person name="Ullrich K.K."/>
            <person name="Haas F.B."/>
            <person name="Vanderstraeten L."/>
            <person name="Becker D."/>
            <person name="Lang D."/>
            <person name="Vosolsobe S."/>
            <person name="Rombauts S."/>
            <person name="Wilhelmsson P.K.I."/>
            <person name="Janitza P."/>
            <person name="Kern R."/>
            <person name="Heyl A."/>
            <person name="Rumpler F."/>
            <person name="Villalobos L.I.A.C."/>
            <person name="Clay J.M."/>
            <person name="Skokan R."/>
            <person name="Toyoda A."/>
            <person name="Suzuki Y."/>
            <person name="Kagoshima H."/>
            <person name="Schijlen E."/>
            <person name="Tajeshwar N."/>
            <person name="Catarino B."/>
            <person name="Hetherington A.J."/>
            <person name="Saltykova A."/>
            <person name="Bonnot C."/>
            <person name="Breuninger H."/>
            <person name="Symeonidi A."/>
            <person name="Radhakrishnan G.V."/>
            <person name="Van Nieuwerburgh F."/>
            <person name="Deforce D."/>
            <person name="Chang C."/>
            <person name="Karol K.G."/>
            <person name="Hedrich R."/>
            <person name="Ulvskov P."/>
            <person name="Glockner G."/>
            <person name="Delwiche C.F."/>
            <person name="Petrasek J."/>
            <person name="Van de Peer Y."/>
            <person name="Friml J."/>
            <person name="Beilby M."/>
            <person name="Dolan L."/>
            <person name="Kohara Y."/>
            <person name="Sugano S."/>
            <person name="Fujiyama A."/>
            <person name="Delaux P.-M."/>
            <person name="Quint M."/>
            <person name="TheiBen G."/>
            <person name="Hagemann M."/>
            <person name="Harholt J."/>
            <person name="Dunand C."/>
            <person name="Zachgo S."/>
            <person name="Langdale J."/>
            <person name="Maumus F."/>
            <person name="Straeten D.V.D."/>
            <person name="Gould S.B."/>
            <person name="Rensing S.A."/>
        </authorList>
    </citation>
    <scope>NUCLEOTIDE SEQUENCE [LARGE SCALE GENOMIC DNA]</scope>
    <source>
        <strain evidence="2 3">S276</strain>
    </source>
</reference>
<protein>
    <submittedName>
        <fullName evidence="2">Uncharacterized protein</fullName>
    </submittedName>
</protein>
<feature type="compositionally biased region" description="Basic and acidic residues" evidence="1">
    <location>
        <begin position="272"/>
        <end position="286"/>
    </location>
</feature>
<proteinExistence type="predicted"/>
<feature type="compositionally biased region" description="Polar residues" evidence="1">
    <location>
        <begin position="1"/>
        <end position="11"/>
    </location>
</feature>
<feature type="compositionally biased region" description="Basic and acidic residues" evidence="1">
    <location>
        <begin position="218"/>
        <end position="232"/>
    </location>
</feature>
<feature type="region of interest" description="Disordered" evidence="1">
    <location>
        <begin position="1"/>
        <end position="37"/>
    </location>
</feature>
<evidence type="ECO:0000313" key="3">
    <source>
        <dbReference type="Proteomes" id="UP000265515"/>
    </source>
</evidence>
<accession>A0A388LAT1</accession>
<sequence>MENSSPTSTHEQPPMAPFQQPPPNFPSGSYQQPMPAPIAPFGFAAVQQQLPPGVPYQCSTNGQPGQWLYLGQPLTSVPNNGQYQGYGHGNGGNYPPRAFFTREHAKFIDKLKMKEAIDEARRKDLEEITRLKGIGSEEGTSKESRSKGRKHNAKEKGKGKVVEDGKVDELKKWVAENFGEPLKILAEKLEVVEKKSKLSDCELEELKLLRAEKELRELRENSSNEKRKRDFTPFRPRIGKGESMKEVSVLKELIQELLAAKSKEASSCNSGEDGKKIEKKQGKVEHGGNATERGGEQEELGPDTARENGKDDIAPGLYFRDLVVYYDAMHYTKIQVLCKQKGIAYRKKEADVWELARLDFEVLQKLEKPGEDEKADSSGTSDEEEKNRIVAPNLRKKQTMMILQETEIS</sequence>
<dbReference type="EMBL" id="BFEA01000319">
    <property type="protein sequence ID" value="GBG79427.1"/>
    <property type="molecule type" value="Genomic_DNA"/>
</dbReference>
<dbReference type="AlphaFoldDB" id="A0A388LAT1"/>
<keyword evidence="3" id="KW-1185">Reference proteome</keyword>
<gene>
    <name evidence="2" type="ORF">CBR_g29574</name>
</gene>